<proteinExistence type="predicted"/>
<evidence type="ECO:0000259" key="3">
    <source>
        <dbReference type="PROSITE" id="PS51186"/>
    </source>
</evidence>
<dbReference type="InterPro" id="IPR016181">
    <property type="entry name" value="Acyl_CoA_acyltransferase"/>
</dbReference>
<dbReference type="InterPro" id="IPR050832">
    <property type="entry name" value="Bact_Acetyltransf"/>
</dbReference>
<dbReference type="PROSITE" id="PS51186">
    <property type="entry name" value="GNAT"/>
    <property type="match status" value="1"/>
</dbReference>
<evidence type="ECO:0000313" key="4">
    <source>
        <dbReference type="EMBL" id="KPV53945.1"/>
    </source>
</evidence>
<keyword evidence="1" id="KW-0808">Transferase</keyword>
<accession>A0A0P9DV14</accession>
<evidence type="ECO:0000256" key="2">
    <source>
        <dbReference type="ARBA" id="ARBA00023315"/>
    </source>
</evidence>
<name>A0A0P9DV14_9CHLR</name>
<reference evidence="4 5" key="1">
    <citation type="submission" date="2015-09" db="EMBL/GenBank/DDBJ databases">
        <title>Draft genome sequence of Kouleothrix aurantiaca JCM 19913.</title>
        <authorList>
            <person name="Hemp J."/>
        </authorList>
    </citation>
    <scope>NUCLEOTIDE SEQUENCE [LARGE SCALE GENOMIC DNA]</scope>
    <source>
        <strain evidence="4 5">COM-B</strain>
    </source>
</reference>
<dbReference type="Proteomes" id="UP000050509">
    <property type="component" value="Unassembled WGS sequence"/>
</dbReference>
<dbReference type="EMBL" id="LJCR01000144">
    <property type="protein sequence ID" value="KPV53945.1"/>
    <property type="molecule type" value="Genomic_DNA"/>
</dbReference>
<organism evidence="4 5">
    <name type="scientific">Kouleothrix aurantiaca</name>
    <dbReference type="NCBI Taxonomy" id="186479"/>
    <lineage>
        <taxon>Bacteria</taxon>
        <taxon>Bacillati</taxon>
        <taxon>Chloroflexota</taxon>
        <taxon>Chloroflexia</taxon>
        <taxon>Chloroflexales</taxon>
        <taxon>Roseiflexineae</taxon>
        <taxon>Roseiflexaceae</taxon>
        <taxon>Kouleothrix</taxon>
    </lineage>
</organism>
<dbReference type="Pfam" id="PF00583">
    <property type="entry name" value="Acetyltransf_1"/>
    <property type="match status" value="1"/>
</dbReference>
<dbReference type="AlphaFoldDB" id="A0A0P9DV14"/>
<dbReference type="PANTHER" id="PTHR43877">
    <property type="entry name" value="AMINOALKYLPHOSPHONATE N-ACETYLTRANSFERASE-RELATED-RELATED"/>
    <property type="match status" value="1"/>
</dbReference>
<dbReference type="InterPro" id="IPR000182">
    <property type="entry name" value="GNAT_dom"/>
</dbReference>
<keyword evidence="5" id="KW-1185">Reference proteome</keyword>
<feature type="domain" description="N-acetyltransferase" evidence="3">
    <location>
        <begin position="4"/>
        <end position="157"/>
    </location>
</feature>
<dbReference type="SUPFAM" id="SSF55729">
    <property type="entry name" value="Acyl-CoA N-acyltransferases (Nat)"/>
    <property type="match status" value="1"/>
</dbReference>
<dbReference type="CDD" id="cd04301">
    <property type="entry name" value="NAT_SF"/>
    <property type="match status" value="1"/>
</dbReference>
<keyword evidence="2" id="KW-0012">Acyltransferase</keyword>
<dbReference type="Gene3D" id="3.40.630.30">
    <property type="match status" value="1"/>
</dbReference>
<dbReference type="GO" id="GO:0016747">
    <property type="term" value="F:acyltransferase activity, transferring groups other than amino-acyl groups"/>
    <property type="evidence" value="ECO:0007669"/>
    <property type="project" value="InterPro"/>
</dbReference>
<dbReference type="PANTHER" id="PTHR43877:SF2">
    <property type="entry name" value="AMINOALKYLPHOSPHONATE N-ACETYLTRANSFERASE-RELATED"/>
    <property type="match status" value="1"/>
</dbReference>
<comment type="caution">
    <text evidence="4">The sequence shown here is derived from an EMBL/GenBank/DDBJ whole genome shotgun (WGS) entry which is preliminary data.</text>
</comment>
<evidence type="ECO:0000313" key="5">
    <source>
        <dbReference type="Proteomes" id="UP000050509"/>
    </source>
</evidence>
<evidence type="ECO:0000256" key="1">
    <source>
        <dbReference type="ARBA" id="ARBA00022679"/>
    </source>
</evidence>
<protein>
    <recommendedName>
        <fullName evidence="3">N-acetyltransferase domain-containing protein</fullName>
    </recommendedName>
</protein>
<gene>
    <name evidence="4" type="ORF">SE17_06670</name>
</gene>
<sequence>MPEITLRDATENDIPAIVAITQAAFGEYEGLLDPPSSVRDETPEKVRAKLREGVTVLALRDDVPVGAVYFSPRGEYAYMGRLSVLPAQRGQGIGAALVAHVEERARALGLAYMELGVRVALPHLIAMYTRLGYHIAEERRHPGYSVTTFVMMHKRLDGGA</sequence>